<feature type="transmembrane region" description="Helical" evidence="1">
    <location>
        <begin position="125"/>
        <end position="143"/>
    </location>
</feature>
<dbReference type="PANTHER" id="PTHR37422">
    <property type="entry name" value="TEICHURONIC ACID BIOSYNTHESIS PROTEIN TUAE"/>
    <property type="match status" value="1"/>
</dbReference>
<feature type="transmembrane region" description="Helical" evidence="1">
    <location>
        <begin position="184"/>
        <end position="202"/>
    </location>
</feature>
<keyword evidence="2" id="KW-0413">Isomerase</keyword>
<keyword evidence="1" id="KW-1133">Transmembrane helix</keyword>
<feature type="transmembrane region" description="Helical" evidence="1">
    <location>
        <begin position="97"/>
        <end position="113"/>
    </location>
</feature>
<organism evidence="2 3">
    <name type="scientific">Stenomitos frigidus ULC18</name>
    <dbReference type="NCBI Taxonomy" id="2107698"/>
    <lineage>
        <taxon>Bacteria</taxon>
        <taxon>Bacillati</taxon>
        <taxon>Cyanobacteriota</taxon>
        <taxon>Cyanophyceae</taxon>
        <taxon>Leptolyngbyales</taxon>
        <taxon>Leptolyngbyaceae</taxon>
        <taxon>Stenomitos</taxon>
    </lineage>
</organism>
<dbReference type="RefSeq" id="WP_106259617.1">
    <property type="nucleotide sequence ID" value="NZ_CAWNSW010000111.1"/>
</dbReference>
<evidence type="ECO:0000313" key="3">
    <source>
        <dbReference type="Proteomes" id="UP000239576"/>
    </source>
</evidence>
<feature type="transmembrane region" description="Helical" evidence="1">
    <location>
        <begin position="296"/>
        <end position="315"/>
    </location>
</feature>
<dbReference type="Proteomes" id="UP000239576">
    <property type="component" value="Unassembled WGS sequence"/>
</dbReference>
<accession>A0A2T1DWP7</accession>
<keyword evidence="1" id="KW-0472">Membrane</keyword>
<feature type="transmembrane region" description="Helical" evidence="1">
    <location>
        <begin position="65"/>
        <end position="85"/>
    </location>
</feature>
<comment type="caution">
    <text evidence="2">The sequence shown here is derived from an EMBL/GenBank/DDBJ whole genome shotgun (WGS) entry which is preliminary data.</text>
</comment>
<dbReference type="EMBL" id="PVWK01000140">
    <property type="protein sequence ID" value="PSB24804.1"/>
    <property type="molecule type" value="Genomic_DNA"/>
</dbReference>
<dbReference type="InterPro" id="IPR051533">
    <property type="entry name" value="WaaL-like"/>
</dbReference>
<feature type="transmembrane region" description="Helical" evidence="1">
    <location>
        <begin position="20"/>
        <end position="44"/>
    </location>
</feature>
<feature type="transmembrane region" description="Helical" evidence="1">
    <location>
        <begin position="386"/>
        <end position="407"/>
    </location>
</feature>
<reference evidence="2 3" key="2">
    <citation type="submission" date="2018-03" db="EMBL/GenBank/DDBJ databases">
        <title>The ancient ancestry and fast evolution of plastids.</title>
        <authorList>
            <person name="Moore K.R."/>
            <person name="Magnabosco C."/>
            <person name="Momper L."/>
            <person name="Gold D.A."/>
            <person name="Bosak T."/>
            <person name="Fournier G.P."/>
        </authorList>
    </citation>
    <scope>NUCLEOTIDE SEQUENCE [LARGE SCALE GENOMIC DNA]</scope>
    <source>
        <strain evidence="2 3">ULC18</strain>
    </source>
</reference>
<dbReference type="GO" id="GO:0016853">
    <property type="term" value="F:isomerase activity"/>
    <property type="evidence" value="ECO:0007669"/>
    <property type="project" value="UniProtKB-KW"/>
</dbReference>
<evidence type="ECO:0000313" key="2">
    <source>
        <dbReference type="EMBL" id="PSB24804.1"/>
    </source>
</evidence>
<dbReference type="AlphaFoldDB" id="A0A2T1DWP7"/>
<feature type="transmembrane region" description="Helical" evidence="1">
    <location>
        <begin position="149"/>
        <end position="172"/>
    </location>
</feature>
<dbReference type="PANTHER" id="PTHR37422:SF13">
    <property type="entry name" value="LIPOPOLYSACCHARIDE BIOSYNTHESIS PROTEIN PA4999-RELATED"/>
    <property type="match status" value="1"/>
</dbReference>
<evidence type="ECO:0000256" key="1">
    <source>
        <dbReference type="SAM" id="Phobius"/>
    </source>
</evidence>
<protein>
    <submittedName>
        <fullName evidence="2">Glucose-6-phosphate isomerase</fullName>
    </submittedName>
</protein>
<dbReference type="OrthoDB" id="7295126at2"/>
<reference evidence="3" key="1">
    <citation type="submission" date="2018-02" db="EMBL/GenBank/DDBJ databases">
        <authorList>
            <person name="Moore K."/>
            <person name="Momper L."/>
        </authorList>
    </citation>
    <scope>NUCLEOTIDE SEQUENCE [LARGE SCALE GENOMIC DNA]</scope>
    <source>
        <strain evidence="3">ULC18</strain>
    </source>
</reference>
<sequence>MQTDVATPSRRPQFGLQPTLAWTAMLGLVFFSLLCILAHAGGLLRLAYPAGALAVGLFLFRRYPVLYLGFAWWLAFLTPFVRRLIDFQSGWVDPSPVLLAPFLVMMLTGLTFVQHFPRYLRQDGLPFILSAGGVLYGMLVGLIKYPPTAVVVPLLNWLAPILFGFHLFVNWRSYPAYRQNLERVFLWGVLVSGAYGVLQYLIAPEWDRFWLINSKSIAFGTPEPLGMRVFSTMNSPGPFATVMMAGLLLLFSSQSMLRFAAVGVGYLSFLLSLVRSSWLGWVVGVVMYIPSLKPRLQMRLIVTILVMAICVIPLVNMQPFSGAIAARLQTFSNTQNDVSYNQRLEGYGQILGDALAEIPGNGLGFVLANDSLGSNDSGILSMLFNLGWFGTIPYLGGMILLFFSLFRGTEGRSDPFVSASRAISLGVFAQIGLGSSTLALSGVVMWSFAGIALAAQRFYRQQQLLSEVGSE</sequence>
<keyword evidence="1" id="KW-0812">Transmembrane</keyword>
<proteinExistence type="predicted"/>
<feature type="transmembrane region" description="Helical" evidence="1">
    <location>
        <begin position="235"/>
        <end position="252"/>
    </location>
</feature>
<feature type="transmembrane region" description="Helical" evidence="1">
    <location>
        <begin position="427"/>
        <end position="455"/>
    </location>
</feature>
<name>A0A2T1DWP7_9CYAN</name>
<feature type="transmembrane region" description="Helical" evidence="1">
    <location>
        <begin position="264"/>
        <end position="290"/>
    </location>
</feature>
<gene>
    <name evidence="2" type="ORF">C7B82_25735</name>
</gene>
<keyword evidence="3" id="KW-1185">Reference proteome</keyword>